<feature type="compositionally biased region" description="Low complexity" evidence="1">
    <location>
        <begin position="287"/>
        <end position="300"/>
    </location>
</feature>
<name>A0AA37TZ31_9BACL</name>
<protein>
    <submittedName>
        <fullName evidence="2">Uncharacterized protein</fullName>
    </submittedName>
</protein>
<proteinExistence type="predicted"/>
<dbReference type="EMBL" id="BSRA01000006">
    <property type="protein sequence ID" value="GLV13607.1"/>
    <property type="molecule type" value="Genomic_DNA"/>
</dbReference>
<organism evidence="2 3">
    <name type="scientific">Alicyclobacillus hesperidum</name>
    <dbReference type="NCBI Taxonomy" id="89784"/>
    <lineage>
        <taxon>Bacteria</taxon>
        <taxon>Bacillati</taxon>
        <taxon>Bacillota</taxon>
        <taxon>Bacilli</taxon>
        <taxon>Bacillales</taxon>
        <taxon>Alicyclobacillaceae</taxon>
        <taxon>Alicyclobacillus</taxon>
    </lineage>
</organism>
<evidence type="ECO:0000256" key="1">
    <source>
        <dbReference type="SAM" id="MobiDB-lite"/>
    </source>
</evidence>
<evidence type="ECO:0000313" key="3">
    <source>
        <dbReference type="Proteomes" id="UP001157137"/>
    </source>
</evidence>
<gene>
    <name evidence="2" type="ORF">Heshes_12910</name>
</gene>
<reference evidence="2" key="1">
    <citation type="submission" date="2023-02" db="EMBL/GenBank/DDBJ databases">
        <title>Proposal of a novel subspecies: Alicyclobacillus hesperidum subspecies aegle.</title>
        <authorList>
            <person name="Goto K."/>
            <person name="Fujii T."/>
            <person name="Yasui K."/>
            <person name="Mochida K."/>
            <person name="Kato-Tanaka Y."/>
            <person name="Morohoshi S."/>
            <person name="An S.Y."/>
            <person name="Kasai H."/>
            <person name="Yokota A."/>
        </authorList>
    </citation>
    <scope>NUCLEOTIDE SEQUENCE</scope>
    <source>
        <strain evidence="2">DSM 12766</strain>
    </source>
</reference>
<comment type="caution">
    <text evidence="2">The sequence shown here is derived from an EMBL/GenBank/DDBJ whole genome shotgun (WGS) entry which is preliminary data.</text>
</comment>
<accession>A0AA37TZ31</accession>
<dbReference type="Proteomes" id="UP001157137">
    <property type="component" value="Unassembled WGS sequence"/>
</dbReference>
<feature type="region of interest" description="Disordered" evidence="1">
    <location>
        <begin position="277"/>
        <end position="300"/>
    </location>
</feature>
<dbReference type="Gene3D" id="1.10.472.10">
    <property type="entry name" value="Cyclin-like"/>
    <property type="match status" value="1"/>
</dbReference>
<sequence length="300" mass="31586">MSSHEAPNYGIEVVTDMAYHFTRKTILGTLATAVTLGLGSTAVFASVSHSSHHAVFASTQAGSQSASSNRQAEKRRDPLELRQLLLATAAKDLNISTETLQNDLQSGKSLADIASAQGVSASTLTADLNASVQTQLKTEVADGKLSSAQETKLTSHLDAWISDWVNGKLPNHPVRFHREGWGAKFALEGSLISTAAQDLNLSTSVLESDLKAGKTLADVASAQDVTVSTLVSDLETTIQSDLNAAVSQGKLTASQETNIQSHLDSWITNWVNGTFPQGAHIQGAQPTTSSSDTTSTNAQA</sequence>
<dbReference type="RefSeq" id="WP_143027469.1">
    <property type="nucleotide sequence ID" value="NZ_BSRA01000006.1"/>
</dbReference>
<dbReference type="AlphaFoldDB" id="A0AA37TZ31"/>
<evidence type="ECO:0000313" key="2">
    <source>
        <dbReference type="EMBL" id="GLV13607.1"/>
    </source>
</evidence>